<name>A0A0F5NI97_9MYCO</name>
<evidence type="ECO:0000313" key="2">
    <source>
        <dbReference type="EMBL" id="ORW16453.1"/>
    </source>
</evidence>
<evidence type="ECO:0000313" key="3">
    <source>
        <dbReference type="Proteomes" id="UP000193781"/>
    </source>
</evidence>
<evidence type="ECO:0000256" key="1">
    <source>
        <dbReference type="SAM" id="Phobius"/>
    </source>
</evidence>
<feature type="transmembrane region" description="Helical" evidence="1">
    <location>
        <begin position="62"/>
        <end position="85"/>
    </location>
</feature>
<dbReference type="Proteomes" id="UP000193781">
    <property type="component" value="Unassembled WGS sequence"/>
</dbReference>
<dbReference type="AlphaFoldDB" id="A0A0F5NI97"/>
<reference evidence="2 3" key="1">
    <citation type="submission" date="2016-01" db="EMBL/GenBank/DDBJ databases">
        <title>The new phylogeny of the genus Mycobacterium.</title>
        <authorList>
            <person name="Tarcisio F."/>
            <person name="Conor M."/>
            <person name="Antonella G."/>
            <person name="Elisabetta G."/>
            <person name="Giulia F.S."/>
            <person name="Sara T."/>
            <person name="Anna F."/>
            <person name="Clotilde B."/>
            <person name="Roberto B."/>
            <person name="Veronica D.S."/>
            <person name="Fabio R."/>
            <person name="Monica P."/>
            <person name="Olivier J."/>
            <person name="Enrico T."/>
            <person name="Nicola S."/>
        </authorList>
    </citation>
    <scope>NUCLEOTIDE SEQUENCE [LARGE SCALE GENOMIC DNA]</scope>
    <source>
        <strain evidence="2 3">DSM 44803</strain>
    </source>
</reference>
<keyword evidence="1" id="KW-0472">Membrane</keyword>
<accession>A0A0F5NI97</accession>
<keyword evidence="1" id="KW-0812">Transmembrane</keyword>
<gene>
    <name evidence="2" type="ORF">AWC17_14680</name>
</gene>
<organism evidence="2 3">
    <name type="scientific">Mycobacterium nebraskense</name>
    <dbReference type="NCBI Taxonomy" id="244292"/>
    <lineage>
        <taxon>Bacteria</taxon>
        <taxon>Bacillati</taxon>
        <taxon>Actinomycetota</taxon>
        <taxon>Actinomycetes</taxon>
        <taxon>Mycobacteriales</taxon>
        <taxon>Mycobacteriaceae</taxon>
        <taxon>Mycobacterium</taxon>
    </lineage>
</organism>
<keyword evidence="3" id="KW-1185">Reference proteome</keyword>
<keyword evidence="1" id="KW-1133">Transmembrane helix</keyword>
<dbReference type="STRING" id="244292.ABW17_25450"/>
<feature type="transmembrane region" description="Helical" evidence="1">
    <location>
        <begin position="32"/>
        <end position="50"/>
    </location>
</feature>
<comment type="caution">
    <text evidence="2">The sequence shown here is derived from an EMBL/GenBank/DDBJ whole genome shotgun (WGS) entry which is preliminary data.</text>
</comment>
<sequence>MIMIRQLTLQTLATHTTNVAAGAGVINMSHEVLYIIVAVGGTYFLGSGIVRGMRDHWKRGTGAGLSAIAGGVALAVVVAHIVGLYQRGNQEFEHLPGSVGHSNTRGW</sequence>
<proteinExistence type="predicted"/>
<dbReference type="EMBL" id="LQPH01000161">
    <property type="protein sequence ID" value="ORW16453.1"/>
    <property type="molecule type" value="Genomic_DNA"/>
</dbReference>
<protein>
    <submittedName>
        <fullName evidence="2">Uncharacterized protein</fullName>
    </submittedName>
</protein>